<feature type="transmembrane region" description="Helical" evidence="1">
    <location>
        <begin position="112"/>
        <end position="129"/>
    </location>
</feature>
<feature type="transmembrane region" description="Helical" evidence="1">
    <location>
        <begin position="134"/>
        <end position="156"/>
    </location>
</feature>
<reference evidence="2" key="1">
    <citation type="submission" date="2022-06" db="EMBL/GenBank/DDBJ databases">
        <title>Draft genome sequence of Streptomyces sp. RB6PN25 isolated from peat swamp forest in Thailand.</title>
        <authorList>
            <person name="Duangmal K."/>
            <person name="Klaysubun C."/>
        </authorList>
    </citation>
    <scope>NUCLEOTIDE SEQUENCE</scope>
    <source>
        <strain evidence="2">RB6PN25</strain>
    </source>
</reference>
<name>A0ABT1Q146_9ACTN</name>
<gene>
    <name evidence="2" type="ORF">NGB36_18105</name>
</gene>
<evidence type="ECO:0000313" key="3">
    <source>
        <dbReference type="Proteomes" id="UP001057702"/>
    </source>
</evidence>
<comment type="caution">
    <text evidence="2">The sequence shown here is derived from an EMBL/GenBank/DDBJ whole genome shotgun (WGS) entry which is preliminary data.</text>
</comment>
<dbReference type="EMBL" id="JANFNG010000013">
    <property type="protein sequence ID" value="MCQ4082462.1"/>
    <property type="molecule type" value="Genomic_DNA"/>
</dbReference>
<feature type="transmembrane region" description="Helical" evidence="1">
    <location>
        <begin position="85"/>
        <end position="106"/>
    </location>
</feature>
<feature type="transmembrane region" description="Helical" evidence="1">
    <location>
        <begin position="184"/>
        <end position="203"/>
    </location>
</feature>
<accession>A0ABT1Q146</accession>
<evidence type="ECO:0000256" key="1">
    <source>
        <dbReference type="SAM" id="Phobius"/>
    </source>
</evidence>
<sequence>MEFKLWTYTLEWRPSGESDETAKYRDVRQRIAHEIRREVRRLDPDSFVFPGREPTEQLQLRRAVRRAMARQVATGQAAGIWTERLCWSILAAFTLAVIALCVWLGWAFPIGIISWLAYLAIVAIAGRVLERLPLYIETTFLFFMSVAPIVAGWSLWYDTRALQSYAARFAWIPVAAYSRSSLRGIAAAAILLVCLFVCLGIPLQHMARYVLRQTGRLNGAGPYDLLIYAWAQAVREIERADQGWPSRKSMKQACGAIDLLGHLARTELQMEWLFDAESSCREEYKREALTVARHIWGYERILTRSAGGKDAILQDLLKGLAFLALGDRESLLENLPLDAGDSERTWKDSLKDAAKRIFPGTILAGAGFFLPMIPGVTSQGVLAGNLRITLLVMAALSLISAPEEVAKKVNDALNRALPQRQ</sequence>
<evidence type="ECO:0008006" key="4">
    <source>
        <dbReference type="Google" id="ProtNLM"/>
    </source>
</evidence>
<dbReference type="RefSeq" id="WP_255921370.1">
    <property type="nucleotide sequence ID" value="NZ_JANFNG010000013.1"/>
</dbReference>
<proteinExistence type="predicted"/>
<protein>
    <recommendedName>
        <fullName evidence="4">Integral membrane protein</fullName>
    </recommendedName>
</protein>
<keyword evidence="1" id="KW-0472">Membrane</keyword>
<feature type="transmembrane region" description="Helical" evidence="1">
    <location>
        <begin position="357"/>
        <end position="376"/>
    </location>
</feature>
<keyword evidence="1" id="KW-0812">Transmembrane</keyword>
<keyword evidence="1" id="KW-1133">Transmembrane helix</keyword>
<evidence type="ECO:0000313" key="2">
    <source>
        <dbReference type="EMBL" id="MCQ4082462.1"/>
    </source>
</evidence>
<keyword evidence="3" id="KW-1185">Reference proteome</keyword>
<organism evidence="2 3">
    <name type="scientific">Streptomyces humicola</name>
    <dbReference type="NCBI Taxonomy" id="2953240"/>
    <lineage>
        <taxon>Bacteria</taxon>
        <taxon>Bacillati</taxon>
        <taxon>Actinomycetota</taxon>
        <taxon>Actinomycetes</taxon>
        <taxon>Kitasatosporales</taxon>
        <taxon>Streptomycetaceae</taxon>
        <taxon>Streptomyces</taxon>
    </lineage>
</organism>
<dbReference type="Proteomes" id="UP001057702">
    <property type="component" value="Unassembled WGS sequence"/>
</dbReference>